<reference evidence="1 2" key="1">
    <citation type="submission" date="2018-06" db="EMBL/GenBank/DDBJ databases">
        <authorList>
            <consortium name="Pathogen Informatics"/>
            <person name="Doyle S."/>
        </authorList>
    </citation>
    <scope>NUCLEOTIDE SEQUENCE [LARGE SCALE GENOMIC DNA]</scope>
    <source>
        <strain evidence="1 2">NCTC9075</strain>
    </source>
</reference>
<gene>
    <name evidence="1" type="ORF">NCTC9075_05053</name>
</gene>
<sequence length="49" mass="5872">MLVSGLKKQLLRVILLHISTWEECIKMVMALRKIWKKPGFIYLMQQKVE</sequence>
<dbReference type="EMBL" id="UGEM01000004">
    <property type="protein sequence ID" value="STP21594.1"/>
    <property type="molecule type" value="Genomic_DNA"/>
</dbReference>
<evidence type="ECO:0000313" key="2">
    <source>
        <dbReference type="Proteomes" id="UP000254181"/>
    </source>
</evidence>
<accession>A0A377KBA4</accession>
<name>A0A377KBA4_ECOLX</name>
<organism evidence="1 2">
    <name type="scientific">Escherichia coli</name>
    <dbReference type="NCBI Taxonomy" id="562"/>
    <lineage>
        <taxon>Bacteria</taxon>
        <taxon>Pseudomonadati</taxon>
        <taxon>Pseudomonadota</taxon>
        <taxon>Gammaproteobacteria</taxon>
        <taxon>Enterobacterales</taxon>
        <taxon>Enterobacteriaceae</taxon>
        <taxon>Escherichia</taxon>
    </lineage>
</organism>
<evidence type="ECO:0000313" key="1">
    <source>
        <dbReference type="EMBL" id="STP21594.1"/>
    </source>
</evidence>
<protein>
    <submittedName>
        <fullName evidence="1">Uncharacterized protein</fullName>
    </submittedName>
</protein>
<dbReference type="AlphaFoldDB" id="A0A377KBA4"/>
<dbReference type="Proteomes" id="UP000254181">
    <property type="component" value="Unassembled WGS sequence"/>
</dbReference>
<proteinExistence type="predicted"/>